<comment type="function">
    <text evidence="1">Required for bacteriochlorophyll biosynthesis. Directly involved in the assembly of both the B875 and B800-850 pigment-protein complexes.</text>
</comment>
<dbReference type="STRING" id="441209.GCA_001870665_00614"/>
<evidence type="ECO:0000256" key="2">
    <source>
        <dbReference type="ARBA" id="ARBA00009920"/>
    </source>
</evidence>
<gene>
    <name evidence="7" type="ORF">BG454_03050</name>
</gene>
<sequence length="73" mass="8162">MADYTVNAPRPRAERARDWEYKLYFSVIFILALATGLITWAWRVATTGKLPALGPIGRALNDANVIAPIIFRS</sequence>
<dbReference type="EMBL" id="CP024899">
    <property type="protein sequence ID" value="ATX64936.1"/>
    <property type="molecule type" value="Genomic_DNA"/>
</dbReference>
<comment type="similarity">
    <text evidence="2">Belongs to the PufQ family.</text>
</comment>
<proteinExistence type="inferred from homology"/>
<evidence type="ECO:0000256" key="5">
    <source>
        <dbReference type="ARBA" id="ARBA00023181"/>
    </source>
</evidence>
<keyword evidence="6" id="KW-0812">Transmembrane</keyword>
<evidence type="ECO:0000313" key="7">
    <source>
        <dbReference type="EMBL" id="ATX64936.1"/>
    </source>
</evidence>
<dbReference type="Pfam" id="PF05398">
    <property type="entry name" value="PufQ"/>
    <property type="match status" value="1"/>
</dbReference>
<dbReference type="InterPro" id="IPR008800">
    <property type="entry name" value="PufQ_cyt-su"/>
</dbReference>
<accession>A0A2K8K7N9</accession>
<keyword evidence="4" id="KW-0149">Chlorophyll biosynthesis</keyword>
<keyword evidence="5" id="KW-0077">Bacteriochlorophyll biosynthesis</keyword>
<name>A0A2K8K7N9_9RHOB</name>
<dbReference type="AlphaFoldDB" id="A0A2K8K7N9"/>
<keyword evidence="6" id="KW-1133">Transmembrane helix</keyword>
<protein>
    <submittedName>
        <fullName evidence="7">Protein pufQ</fullName>
    </submittedName>
</protein>
<dbReference type="GO" id="GO:0030494">
    <property type="term" value="P:bacteriochlorophyll biosynthetic process"/>
    <property type="evidence" value="ECO:0007669"/>
    <property type="project" value="UniProtKB-KW"/>
</dbReference>
<dbReference type="OrthoDB" id="7872505at2"/>
<feature type="transmembrane region" description="Helical" evidence="6">
    <location>
        <begin position="21"/>
        <end position="42"/>
    </location>
</feature>
<evidence type="ECO:0000256" key="1">
    <source>
        <dbReference type="ARBA" id="ARBA00003128"/>
    </source>
</evidence>
<organism evidence="7 8">
    <name type="scientific">Roseinatronobacter bogoriensis subsp. barguzinensis</name>
    <dbReference type="NCBI Taxonomy" id="441209"/>
    <lineage>
        <taxon>Bacteria</taxon>
        <taxon>Pseudomonadati</taxon>
        <taxon>Pseudomonadota</taxon>
        <taxon>Alphaproteobacteria</taxon>
        <taxon>Rhodobacterales</taxon>
        <taxon>Paracoccaceae</taxon>
        <taxon>Roseinatronobacter</taxon>
    </lineage>
</organism>
<keyword evidence="6" id="KW-0472">Membrane</keyword>
<evidence type="ECO:0000256" key="4">
    <source>
        <dbReference type="ARBA" id="ARBA00023171"/>
    </source>
</evidence>
<dbReference type="RefSeq" id="WP_071479743.1">
    <property type="nucleotide sequence ID" value="NZ_CP024899.1"/>
</dbReference>
<dbReference type="KEGG" id="rbg:BG454_03050"/>
<keyword evidence="8" id="KW-1185">Reference proteome</keyword>
<keyword evidence="3" id="KW-0602">Photosynthesis</keyword>
<evidence type="ECO:0000313" key="8">
    <source>
        <dbReference type="Proteomes" id="UP000228948"/>
    </source>
</evidence>
<reference evidence="7 8" key="1">
    <citation type="submission" date="2017-11" db="EMBL/GenBank/DDBJ databases">
        <title>Revised Sequence and Annotation of the Rhodobaca barguzinensis strain alga05 Genome.</title>
        <authorList>
            <person name="Kopejtka K."/>
            <person name="Tomasch J.M."/>
            <person name="Bunk B."/>
            <person name="Koblizek M."/>
        </authorList>
    </citation>
    <scope>NUCLEOTIDE SEQUENCE [LARGE SCALE GENOMIC DNA]</scope>
    <source>
        <strain evidence="8">alga05</strain>
    </source>
</reference>
<evidence type="ECO:0000256" key="3">
    <source>
        <dbReference type="ARBA" id="ARBA00022531"/>
    </source>
</evidence>
<evidence type="ECO:0000256" key="6">
    <source>
        <dbReference type="SAM" id="Phobius"/>
    </source>
</evidence>
<dbReference type="Proteomes" id="UP000228948">
    <property type="component" value="Chromosome"/>
</dbReference>
<dbReference type="GO" id="GO:0015979">
    <property type="term" value="P:photosynthesis"/>
    <property type="evidence" value="ECO:0007669"/>
    <property type="project" value="UniProtKB-KW"/>
</dbReference>